<dbReference type="InterPro" id="IPR002933">
    <property type="entry name" value="Peptidase_M20"/>
</dbReference>
<dbReference type="Gene3D" id="3.30.70.360">
    <property type="match status" value="1"/>
</dbReference>
<dbReference type="Proteomes" id="UP000291259">
    <property type="component" value="Chromosome"/>
</dbReference>
<reference evidence="7 8" key="1">
    <citation type="submission" date="2019-01" db="EMBL/GenBank/DDBJ databases">
        <title>Genome sequencing of strain FW100M-8.</title>
        <authorList>
            <person name="Heo J."/>
            <person name="Kim S.-J."/>
            <person name="Kim J.-S."/>
            <person name="Hong S.-B."/>
            <person name="Kwon S.-W."/>
        </authorList>
    </citation>
    <scope>NUCLEOTIDE SEQUENCE [LARGE SCALE GENOMIC DNA]</scope>
    <source>
        <strain evidence="7 8">FW100M-8</strain>
    </source>
</reference>
<dbReference type="Gene3D" id="1.10.150.900">
    <property type="match status" value="1"/>
</dbReference>
<evidence type="ECO:0000256" key="1">
    <source>
        <dbReference type="ARBA" id="ARBA00001947"/>
    </source>
</evidence>
<comment type="similarity">
    <text evidence="2">Belongs to the peptidase M20A family.</text>
</comment>
<dbReference type="NCBIfam" id="NF005913">
    <property type="entry name" value="PRK07906.1"/>
    <property type="match status" value="1"/>
</dbReference>
<evidence type="ECO:0000256" key="3">
    <source>
        <dbReference type="ARBA" id="ARBA00022723"/>
    </source>
</evidence>
<dbReference type="InterPro" id="IPR050072">
    <property type="entry name" value="Peptidase_M20A"/>
</dbReference>
<accession>A0A4P6FHT8</accession>
<evidence type="ECO:0000256" key="4">
    <source>
        <dbReference type="ARBA" id="ARBA00022801"/>
    </source>
</evidence>
<dbReference type="InterPro" id="IPR036264">
    <property type="entry name" value="Bact_exopeptidase_dim_dom"/>
</dbReference>
<dbReference type="GO" id="GO:0016787">
    <property type="term" value="F:hydrolase activity"/>
    <property type="evidence" value="ECO:0007669"/>
    <property type="project" value="UniProtKB-KW"/>
</dbReference>
<evidence type="ECO:0000313" key="7">
    <source>
        <dbReference type="EMBL" id="QAY73497.1"/>
    </source>
</evidence>
<keyword evidence="3" id="KW-0479">Metal-binding</keyword>
<dbReference type="OrthoDB" id="7055905at2"/>
<evidence type="ECO:0000256" key="2">
    <source>
        <dbReference type="ARBA" id="ARBA00006247"/>
    </source>
</evidence>
<dbReference type="PANTHER" id="PTHR43808:SF8">
    <property type="entry name" value="PEPTIDASE M20 DIMERISATION DOMAIN-CONTAINING PROTEIN"/>
    <property type="match status" value="1"/>
</dbReference>
<evidence type="ECO:0000259" key="6">
    <source>
        <dbReference type="Pfam" id="PF07687"/>
    </source>
</evidence>
<dbReference type="RefSeq" id="WP_129190819.1">
    <property type="nucleotide sequence ID" value="NZ_CP035491.1"/>
</dbReference>
<keyword evidence="5" id="KW-0862">Zinc</keyword>
<dbReference type="Pfam" id="PF07687">
    <property type="entry name" value="M20_dimer"/>
    <property type="match status" value="1"/>
</dbReference>
<proteinExistence type="inferred from homology"/>
<comment type="cofactor">
    <cofactor evidence="1">
        <name>Zn(2+)</name>
        <dbReference type="ChEBI" id="CHEBI:29105"/>
    </cofactor>
</comment>
<sequence>MADAAPPLVDRVATTDVAALCARLIRFDTSNFGADRSNGERECAEFIAGELRRAGYEPLMIGPSPARQSVVLRVPGRDRSLPGLLVHGHIDVVPAEASDWSVPPFEGRIADGYIWGRGAIDMKDMVAMMLAVLLDWAETGDGPERDVVFLFVADEEDRGEHGALWLAAEHPELLAGVEAAIGESGGGPTPVLAPDGRTVRLYPIATGERGTMHLRVRAHGRAGHGSRPTSEHAVQRLIDALHRVGTHRWPLHVSASVGAFLSRANAAIGLDADLSTETGVEAAIAALGDAGETARYTVRGSSTPTMLSAGYKVNVIPQTASAEIDVRCPPGYDDEMLATITTLLGDEVEFEFSSFQSPIEAPIDSAWFESMRAAVVRADPEAVVVPFCMGGGTDAKAFAPLGIACYGFAPLGPDPDGRVPAGAHGIDERVPVASLEAGRRMLRDFLEQV</sequence>
<dbReference type="AlphaFoldDB" id="A0A4P6FHT8"/>
<dbReference type="PROSITE" id="PS00758">
    <property type="entry name" value="ARGE_DAPE_CPG2_1"/>
    <property type="match status" value="1"/>
</dbReference>
<dbReference type="PANTHER" id="PTHR43808">
    <property type="entry name" value="ACETYLORNITHINE DEACETYLASE"/>
    <property type="match status" value="1"/>
</dbReference>
<dbReference type="InterPro" id="IPR011650">
    <property type="entry name" value="Peptidase_M20_dimer"/>
</dbReference>
<feature type="domain" description="Peptidase M20 dimerisation" evidence="6">
    <location>
        <begin position="206"/>
        <end position="344"/>
    </location>
</feature>
<dbReference type="SUPFAM" id="SSF55031">
    <property type="entry name" value="Bacterial exopeptidase dimerisation domain"/>
    <property type="match status" value="1"/>
</dbReference>
<evidence type="ECO:0000313" key="8">
    <source>
        <dbReference type="Proteomes" id="UP000291259"/>
    </source>
</evidence>
<organism evidence="7 8">
    <name type="scientific">Agromyces protaetiae</name>
    <dbReference type="NCBI Taxonomy" id="2509455"/>
    <lineage>
        <taxon>Bacteria</taxon>
        <taxon>Bacillati</taxon>
        <taxon>Actinomycetota</taxon>
        <taxon>Actinomycetes</taxon>
        <taxon>Micrococcales</taxon>
        <taxon>Microbacteriaceae</taxon>
        <taxon>Agromyces</taxon>
    </lineage>
</organism>
<dbReference type="Gene3D" id="3.40.630.10">
    <property type="entry name" value="Zn peptidases"/>
    <property type="match status" value="1"/>
</dbReference>
<dbReference type="Pfam" id="PF01546">
    <property type="entry name" value="Peptidase_M20"/>
    <property type="match status" value="1"/>
</dbReference>
<keyword evidence="4 7" id="KW-0378">Hydrolase</keyword>
<keyword evidence="8" id="KW-1185">Reference proteome</keyword>
<evidence type="ECO:0000256" key="5">
    <source>
        <dbReference type="ARBA" id="ARBA00022833"/>
    </source>
</evidence>
<dbReference type="GO" id="GO:0046872">
    <property type="term" value="F:metal ion binding"/>
    <property type="evidence" value="ECO:0007669"/>
    <property type="project" value="UniProtKB-KW"/>
</dbReference>
<dbReference type="SUPFAM" id="SSF53187">
    <property type="entry name" value="Zn-dependent exopeptidases"/>
    <property type="match status" value="1"/>
</dbReference>
<name>A0A4P6FHT8_9MICO</name>
<dbReference type="EMBL" id="CP035491">
    <property type="protein sequence ID" value="QAY73497.1"/>
    <property type="molecule type" value="Genomic_DNA"/>
</dbReference>
<dbReference type="KEGG" id="agf:ET445_09280"/>
<protein>
    <submittedName>
        <fullName evidence="7">M20/M25/M40 family metallo-hydrolase</fullName>
    </submittedName>
</protein>
<dbReference type="InterPro" id="IPR001261">
    <property type="entry name" value="ArgE/DapE_CS"/>
</dbReference>
<gene>
    <name evidence="7" type="ORF">ET445_09280</name>
</gene>